<dbReference type="PANTHER" id="PTHR43679:SF2">
    <property type="entry name" value="OCTANOYL-[GCVH]:PROTEIN N-OCTANOYLTRANSFERASE"/>
    <property type="match status" value="1"/>
</dbReference>
<feature type="domain" description="BPL/LPL catalytic" evidence="1">
    <location>
        <begin position="21"/>
        <end position="204"/>
    </location>
</feature>
<dbReference type="EMBL" id="BKAD01000003">
    <property type="protein sequence ID" value="GEP29195.1"/>
    <property type="molecule type" value="Genomic_DNA"/>
</dbReference>
<comment type="caution">
    <text evidence="2">The sequence shown here is derived from an EMBL/GenBank/DDBJ whole genome shotgun (WGS) entry which is preliminary data.</text>
</comment>
<proteinExistence type="predicted"/>
<dbReference type="InterPro" id="IPR050664">
    <property type="entry name" value="Octanoyltrans_LipM/LipL"/>
</dbReference>
<dbReference type="PROSITE" id="PS51733">
    <property type="entry name" value="BPL_LPL_CATALYTIC"/>
    <property type="match status" value="1"/>
</dbReference>
<dbReference type="InterPro" id="IPR045864">
    <property type="entry name" value="aa-tRNA-synth_II/BPL/LPL"/>
</dbReference>
<sequence length="323" mass="35467">MGCCDPWDYHATYAGVAEAMQPGDLPAVVWGRPQPHVCLGQHQSASVELNAAYADVPIVRRPLGGGGVWVDPDQACVVLVAPLDFFPFRSAGWYAHALQPMVQVYHEAGLPVTLTAQDIWLHGSKLAGSGAATIGRAGVVGSSFMLDFPVEQFAGRVAVPSGGFRQWLIEALRASLTCWSQHASVPDWEWLSMVYRRAANGQFGWRWEQSRLREDERAARDDWRAELIPDHEGSARMVPHGIKINAACYLTERQYGIDWVRVLTQGRRLARVALSAAPGLPETLLAAEPRSIAAELAIHLDSAAAHLWAQRITETAYFNPEAI</sequence>
<organism evidence="2 3">
    <name type="scientific">Sulfuriferula plumbiphila</name>
    <dbReference type="NCBI Taxonomy" id="171865"/>
    <lineage>
        <taxon>Bacteria</taxon>
        <taxon>Pseudomonadati</taxon>
        <taxon>Pseudomonadota</taxon>
        <taxon>Betaproteobacteria</taxon>
        <taxon>Nitrosomonadales</taxon>
        <taxon>Sulfuricellaceae</taxon>
        <taxon>Sulfuriferula</taxon>
    </lineage>
</organism>
<dbReference type="PANTHER" id="PTHR43679">
    <property type="entry name" value="OCTANOYLTRANSFERASE LIPM-RELATED"/>
    <property type="match status" value="1"/>
</dbReference>
<evidence type="ECO:0000259" key="1">
    <source>
        <dbReference type="PROSITE" id="PS51733"/>
    </source>
</evidence>
<dbReference type="Proteomes" id="UP000321337">
    <property type="component" value="Unassembled WGS sequence"/>
</dbReference>
<gene>
    <name evidence="2" type="ORF">TPL01_03330</name>
</gene>
<dbReference type="Pfam" id="PF21948">
    <property type="entry name" value="LplA-B_cat"/>
    <property type="match status" value="1"/>
</dbReference>
<dbReference type="AlphaFoldDB" id="A0A512L3Z4"/>
<reference evidence="2 3" key="1">
    <citation type="submission" date="2019-07" db="EMBL/GenBank/DDBJ databases">
        <title>Whole genome shotgun sequence of Thiobacillus plumbophilus NBRC 107929.</title>
        <authorList>
            <person name="Hosoyama A."/>
            <person name="Uohara A."/>
            <person name="Ohji S."/>
            <person name="Ichikawa N."/>
        </authorList>
    </citation>
    <scope>NUCLEOTIDE SEQUENCE [LARGE SCALE GENOMIC DNA]</scope>
    <source>
        <strain evidence="2 3">NBRC 107929</strain>
    </source>
</reference>
<dbReference type="InterPro" id="IPR004143">
    <property type="entry name" value="BPL_LPL_catalytic"/>
</dbReference>
<dbReference type="Gene3D" id="3.30.930.10">
    <property type="entry name" value="Bira Bifunctional Protein, Domain 2"/>
    <property type="match status" value="1"/>
</dbReference>
<evidence type="ECO:0000313" key="3">
    <source>
        <dbReference type="Proteomes" id="UP000321337"/>
    </source>
</evidence>
<dbReference type="SUPFAM" id="SSF55681">
    <property type="entry name" value="Class II aaRS and biotin synthetases"/>
    <property type="match status" value="1"/>
</dbReference>
<dbReference type="RefSeq" id="WP_147070114.1">
    <property type="nucleotide sequence ID" value="NZ_AP021884.1"/>
</dbReference>
<name>A0A512L3Z4_9PROT</name>
<evidence type="ECO:0000313" key="2">
    <source>
        <dbReference type="EMBL" id="GEP29195.1"/>
    </source>
</evidence>
<dbReference type="OrthoDB" id="8557818at2"/>
<keyword evidence="3" id="KW-1185">Reference proteome</keyword>
<protein>
    <recommendedName>
        <fullName evidence="1">BPL/LPL catalytic domain-containing protein</fullName>
    </recommendedName>
</protein>
<accession>A0A512L3Z4</accession>